<protein>
    <submittedName>
        <fullName evidence="2">Uncharacterized protein</fullName>
    </submittedName>
</protein>
<comment type="caution">
    <text evidence="2">The sequence shown here is derived from an EMBL/GenBank/DDBJ whole genome shotgun (WGS) entry which is preliminary data.</text>
</comment>
<feature type="region of interest" description="Disordered" evidence="1">
    <location>
        <begin position="30"/>
        <end position="51"/>
    </location>
</feature>
<dbReference type="Proteomes" id="UP000835052">
    <property type="component" value="Unassembled WGS sequence"/>
</dbReference>
<evidence type="ECO:0000313" key="2">
    <source>
        <dbReference type="EMBL" id="CAD6196489.1"/>
    </source>
</evidence>
<dbReference type="AlphaFoldDB" id="A0A8S1HLA2"/>
<evidence type="ECO:0000313" key="3">
    <source>
        <dbReference type="Proteomes" id="UP000835052"/>
    </source>
</evidence>
<organism evidence="2 3">
    <name type="scientific">Caenorhabditis auriculariae</name>
    <dbReference type="NCBI Taxonomy" id="2777116"/>
    <lineage>
        <taxon>Eukaryota</taxon>
        <taxon>Metazoa</taxon>
        <taxon>Ecdysozoa</taxon>
        <taxon>Nematoda</taxon>
        <taxon>Chromadorea</taxon>
        <taxon>Rhabditida</taxon>
        <taxon>Rhabditina</taxon>
        <taxon>Rhabditomorpha</taxon>
        <taxon>Rhabditoidea</taxon>
        <taxon>Rhabditidae</taxon>
        <taxon>Peloderinae</taxon>
        <taxon>Caenorhabditis</taxon>
    </lineage>
</organism>
<accession>A0A8S1HLA2</accession>
<evidence type="ECO:0000256" key="1">
    <source>
        <dbReference type="SAM" id="MobiDB-lite"/>
    </source>
</evidence>
<feature type="compositionally biased region" description="Basic residues" evidence="1">
    <location>
        <begin position="30"/>
        <end position="42"/>
    </location>
</feature>
<dbReference type="EMBL" id="CAJGYM010000073">
    <property type="protein sequence ID" value="CAD6196489.1"/>
    <property type="molecule type" value="Genomic_DNA"/>
</dbReference>
<gene>
    <name evidence="2" type="ORF">CAUJ_LOCUS12403</name>
</gene>
<keyword evidence="3" id="KW-1185">Reference proteome</keyword>
<sequence>MNLCPICSNQRNHLLHRCRLLYLLDRKKKNQKSSLVIKHRREKGPSQQGSDDALLAAAPNIADAAHESRTAEVF</sequence>
<name>A0A8S1HLA2_9PELO</name>
<proteinExistence type="predicted"/>
<reference evidence="2" key="1">
    <citation type="submission" date="2020-10" db="EMBL/GenBank/DDBJ databases">
        <authorList>
            <person name="Kikuchi T."/>
        </authorList>
    </citation>
    <scope>NUCLEOTIDE SEQUENCE</scope>
    <source>
        <strain evidence="2">NKZ352</strain>
    </source>
</reference>